<dbReference type="SMART" id="SM00671">
    <property type="entry name" value="SEL1"/>
    <property type="match status" value="8"/>
</dbReference>
<sequence length="458" mass="51556">MNRLKFLSLAWVTALCCLQPVKADDVPPAMDTRPAINIAELSQKASTGDVAAQVALANAYFYGEGTTEDNQKAYEWYKKAAMQDNAYAQYSLGLIYHMGFGLPQDYKQALYWYGKASNQGSGLAKVRLAGLYHEGNGVAKNEDMAKLLYSDGFDALMKDAQNDIPRAQREIASMYYHGMGIKQDKKAAAQWYHKAAELGNAYAQQEYGEMLEDGIGVPADPVEAFKWYQLAANQGRAESQYYVGTAYYNGKGVTQDYEKAFEWFMRSAQKNDRDGQFIVSLMYYKGQGVVKDEKQGLSWLIKAANQDQARAQLTLGALYLTGDGVPENPNKAYEWFAKSAQNGNKQAANMLADSKVLKDQEAREYDAKIRGYHVIKKPVRAIYNYYLTYNLYNFRGKHIRSYEVPVPLNTTTLAQCQNLAANRQLLKKAKALLDDNLWVELEIMRFKVTGACTKVEIQ</sequence>
<evidence type="ECO:0000256" key="1">
    <source>
        <dbReference type="SAM" id="SignalP"/>
    </source>
</evidence>
<dbReference type="SUPFAM" id="SSF81901">
    <property type="entry name" value="HCP-like"/>
    <property type="match status" value="3"/>
</dbReference>
<dbReference type="RefSeq" id="WP_076879315.1">
    <property type="nucleotide sequence ID" value="NZ_MLCN01000055.1"/>
</dbReference>
<dbReference type="Pfam" id="PF08238">
    <property type="entry name" value="Sel1"/>
    <property type="match status" value="8"/>
</dbReference>
<dbReference type="STRING" id="1907941.BKE30_14555"/>
<dbReference type="PANTHER" id="PTHR11102:SF160">
    <property type="entry name" value="ERAD-ASSOCIATED E3 UBIQUITIN-PROTEIN LIGASE COMPONENT HRD3"/>
    <property type="match status" value="1"/>
</dbReference>
<keyword evidence="3" id="KW-1185">Reference proteome</keyword>
<dbReference type="PANTHER" id="PTHR11102">
    <property type="entry name" value="SEL-1-LIKE PROTEIN"/>
    <property type="match status" value="1"/>
</dbReference>
<reference evidence="2 3" key="1">
    <citation type="submission" date="2016-10" db="EMBL/GenBank/DDBJ databases">
        <title>Draft Genome sequence of Alkanindiges sp. strain H1.</title>
        <authorList>
            <person name="Subhash Y."/>
            <person name="Lee S."/>
        </authorList>
    </citation>
    <scope>NUCLEOTIDE SEQUENCE [LARGE SCALE GENOMIC DNA]</scope>
    <source>
        <strain evidence="2 3">H1</strain>
    </source>
</reference>
<proteinExistence type="predicted"/>
<evidence type="ECO:0000313" key="3">
    <source>
        <dbReference type="Proteomes" id="UP000192132"/>
    </source>
</evidence>
<evidence type="ECO:0008006" key="4">
    <source>
        <dbReference type="Google" id="ProtNLM"/>
    </source>
</evidence>
<protein>
    <recommendedName>
        <fullName evidence="4">Sel1 repeat family protein</fullName>
    </recommendedName>
</protein>
<dbReference type="InterPro" id="IPR006597">
    <property type="entry name" value="Sel1-like"/>
</dbReference>
<accession>A0A1S8CR29</accession>
<comment type="caution">
    <text evidence="2">The sequence shown here is derived from an EMBL/GenBank/DDBJ whole genome shotgun (WGS) entry which is preliminary data.</text>
</comment>
<dbReference type="Gene3D" id="1.25.40.10">
    <property type="entry name" value="Tetratricopeptide repeat domain"/>
    <property type="match status" value="2"/>
</dbReference>
<feature type="signal peptide" evidence="1">
    <location>
        <begin position="1"/>
        <end position="23"/>
    </location>
</feature>
<organism evidence="2 3">
    <name type="scientific">Alkanindiges hydrocarboniclasticus</name>
    <dbReference type="NCBI Taxonomy" id="1907941"/>
    <lineage>
        <taxon>Bacteria</taxon>
        <taxon>Pseudomonadati</taxon>
        <taxon>Pseudomonadota</taxon>
        <taxon>Gammaproteobacteria</taxon>
        <taxon>Moraxellales</taxon>
        <taxon>Moraxellaceae</taxon>
        <taxon>Alkanindiges</taxon>
    </lineage>
</organism>
<keyword evidence="1" id="KW-0732">Signal</keyword>
<feature type="chain" id="PRO_5012458875" description="Sel1 repeat family protein" evidence="1">
    <location>
        <begin position="24"/>
        <end position="458"/>
    </location>
</feature>
<dbReference type="Proteomes" id="UP000192132">
    <property type="component" value="Unassembled WGS sequence"/>
</dbReference>
<dbReference type="EMBL" id="MLCN01000055">
    <property type="protein sequence ID" value="ONG37351.1"/>
    <property type="molecule type" value="Genomic_DNA"/>
</dbReference>
<dbReference type="InterPro" id="IPR050767">
    <property type="entry name" value="Sel1_AlgK"/>
</dbReference>
<gene>
    <name evidence="2" type="ORF">BKE30_14555</name>
</gene>
<dbReference type="AlphaFoldDB" id="A0A1S8CR29"/>
<name>A0A1S8CR29_9GAMM</name>
<dbReference type="InterPro" id="IPR011990">
    <property type="entry name" value="TPR-like_helical_dom_sf"/>
</dbReference>
<evidence type="ECO:0000313" key="2">
    <source>
        <dbReference type="EMBL" id="ONG37351.1"/>
    </source>
</evidence>
<dbReference type="OrthoDB" id="9792653at2"/>